<dbReference type="EMBL" id="BORQ01000007">
    <property type="protein sequence ID" value="GIO33679.1"/>
    <property type="molecule type" value="Genomic_DNA"/>
</dbReference>
<evidence type="ECO:0000256" key="1">
    <source>
        <dbReference type="SAM" id="Phobius"/>
    </source>
</evidence>
<evidence type="ECO:0000313" key="3">
    <source>
        <dbReference type="Proteomes" id="UP000679779"/>
    </source>
</evidence>
<keyword evidence="1" id="KW-1133">Transmembrane helix</keyword>
<dbReference type="Proteomes" id="UP000679779">
    <property type="component" value="Unassembled WGS sequence"/>
</dbReference>
<dbReference type="AlphaFoldDB" id="A0A919XJ62"/>
<comment type="caution">
    <text evidence="2">The sequence shown here is derived from an EMBL/GenBank/DDBJ whole genome shotgun (WGS) entry which is preliminary data.</text>
</comment>
<evidence type="ECO:0000313" key="2">
    <source>
        <dbReference type="EMBL" id="GIO33679.1"/>
    </source>
</evidence>
<name>A0A919XJ62_9BACL</name>
<organism evidence="2 3">
    <name type="scientific">Paenibacillus albilobatus</name>
    <dbReference type="NCBI Taxonomy" id="2716884"/>
    <lineage>
        <taxon>Bacteria</taxon>
        <taxon>Bacillati</taxon>
        <taxon>Bacillota</taxon>
        <taxon>Bacilli</taxon>
        <taxon>Bacillales</taxon>
        <taxon>Paenibacillaceae</taxon>
        <taxon>Paenibacillus</taxon>
    </lineage>
</organism>
<protein>
    <submittedName>
        <fullName evidence="2">Uncharacterized protein</fullName>
    </submittedName>
</protein>
<proteinExistence type="predicted"/>
<accession>A0A919XJ62</accession>
<feature type="transmembrane region" description="Helical" evidence="1">
    <location>
        <begin position="30"/>
        <end position="47"/>
    </location>
</feature>
<reference evidence="2" key="1">
    <citation type="submission" date="2021-03" db="EMBL/GenBank/DDBJ databases">
        <title>Antimicrobial resistance genes in bacteria isolated from Japanese honey, and their potential for conferring macrolide and lincosamide resistance in the American foulbrood pathogen Paenibacillus larvae.</title>
        <authorList>
            <person name="Okamoto M."/>
            <person name="Kumagai M."/>
            <person name="Kanamori H."/>
            <person name="Takamatsu D."/>
        </authorList>
    </citation>
    <scope>NUCLEOTIDE SEQUENCE</scope>
    <source>
        <strain evidence="2">J2TS6</strain>
    </source>
</reference>
<keyword evidence="1" id="KW-0472">Membrane</keyword>
<keyword evidence="3" id="KW-1185">Reference proteome</keyword>
<gene>
    <name evidence="2" type="ORF">J2TS6_48200</name>
</gene>
<keyword evidence="1" id="KW-0812">Transmembrane</keyword>
<sequence>MIIFLSVIAGISFAGTIAEQDSNKEASRNYSYICIAAIFAMTVITLGHN</sequence>